<dbReference type="AlphaFoldDB" id="A0A2J6WE15"/>
<keyword evidence="2" id="KW-0479">Metal-binding</keyword>
<dbReference type="SFLD" id="SFLDS00003">
    <property type="entry name" value="Haloacid_Dehalogenase"/>
    <property type="match status" value="1"/>
</dbReference>
<dbReference type="GO" id="GO:0046872">
    <property type="term" value="F:metal ion binding"/>
    <property type="evidence" value="ECO:0007669"/>
    <property type="project" value="UniProtKB-KW"/>
</dbReference>
<dbReference type="Gene3D" id="3.40.50.1000">
    <property type="entry name" value="HAD superfamily/HAD-like"/>
    <property type="match status" value="1"/>
</dbReference>
<reference evidence="5 6" key="1">
    <citation type="submission" date="2018-01" db="EMBL/GenBank/DDBJ databases">
        <title>Metagenomic assembled genomes from two thermal pools in the Uzon Caldera, Kamchatka, Russia.</title>
        <authorList>
            <person name="Wilkins L."/>
            <person name="Ettinger C."/>
        </authorList>
    </citation>
    <scope>NUCLEOTIDE SEQUENCE [LARGE SCALE GENOMIC DNA]</scope>
    <source>
        <strain evidence="5">ZAV-07</strain>
    </source>
</reference>
<dbReference type="PANTHER" id="PTHR46470:SF2">
    <property type="entry name" value="GLYCERALDEHYDE 3-PHOSPHATE PHOSPHATASE"/>
    <property type="match status" value="1"/>
</dbReference>
<evidence type="ECO:0008006" key="7">
    <source>
        <dbReference type="Google" id="ProtNLM"/>
    </source>
</evidence>
<dbReference type="RefSeq" id="WP_424586789.1">
    <property type="nucleotide sequence ID" value="NZ_JBNAUB010000012.1"/>
</dbReference>
<evidence type="ECO:0000256" key="1">
    <source>
        <dbReference type="ARBA" id="ARBA00001946"/>
    </source>
</evidence>
<dbReference type="Pfam" id="PF00702">
    <property type="entry name" value="Hydrolase"/>
    <property type="match status" value="1"/>
</dbReference>
<sequence>MIKALTIDLWETLIEDRDSNEIDRDKKRAKFIIEELKLNEDKIDEIMHFFTDLTEAFKHPSPENSWSILPEDQVKMLLENYLKVPYTGSQFEKIVEYYKTVILENPPVLTEQSIPKVLMRLSKRYTLALISNTGRTPGSVLLNILEIYGIRDYFSHFVFSDEIRARKPDPKVFEHARNLLNLEKEAIVHIGDSFNLDFMGAKSYGFNAILYAKGKDNVQVEPYIRSFEELESILDEKFN</sequence>
<evidence type="ECO:0000256" key="2">
    <source>
        <dbReference type="ARBA" id="ARBA00022723"/>
    </source>
</evidence>
<protein>
    <recommendedName>
        <fullName evidence="7">HAD family hydrolase</fullName>
    </recommendedName>
</protein>
<organism evidence="5 6">
    <name type="scientific">Caldisericum exile</name>
    <dbReference type="NCBI Taxonomy" id="693075"/>
    <lineage>
        <taxon>Bacteria</taxon>
        <taxon>Pseudomonadati</taxon>
        <taxon>Caldisericota/Cryosericota group</taxon>
        <taxon>Caldisericota</taxon>
        <taxon>Caldisericia</taxon>
        <taxon>Caldisericales</taxon>
        <taxon>Caldisericaceae</taxon>
        <taxon>Caldisericum</taxon>
    </lineage>
</organism>
<dbReference type="EMBL" id="PNIL01000058">
    <property type="protein sequence ID" value="PMP67059.1"/>
    <property type="molecule type" value="Genomic_DNA"/>
</dbReference>
<evidence type="ECO:0000313" key="5">
    <source>
        <dbReference type="EMBL" id="PMP67059.1"/>
    </source>
</evidence>
<evidence type="ECO:0000256" key="4">
    <source>
        <dbReference type="ARBA" id="ARBA00022842"/>
    </source>
</evidence>
<dbReference type="SUPFAM" id="SSF56784">
    <property type="entry name" value="HAD-like"/>
    <property type="match status" value="1"/>
</dbReference>
<dbReference type="SFLD" id="SFLDG01129">
    <property type="entry name" value="C1.5:_HAD__Beta-PGM__Phosphata"/>
    <property type="match status" value="1"/>
</dbReference>
<accession>A0A2J6WE15</accession>
<gene>
    <name evidence="5" type="ORF">C0189_04000</name>
</gene>
<dbReference type="PRINTS" id="PR00413">
    <property type="entry name" value="HADHALOGNASE"/>
</dbReference>
<name>A0A2J6WE15_9BACT</name>
<comment type="cofactor">
    <cofactor evidence="1">
        <name>Mg(2+)</name>
        <dbReference type="ChEBI" id="CHEBI:18420"/>
    </cofactor>
</comment>
<dbReference type="GO" id="GO:0016791">
    <property type="term" value="F:phosphatase activity"/>
    <property type="evidence" value="ECO:0007669"/>
    <property type="project" value="TreeGrafter"/>
</dbReference>
<evidence type="ECO:0000256" key="3">
    <source>
        <dbReference type="ARBA" id="ARBA00022801"/>
    </source>
</evidence>
<dbReference type="NCBIfam" id="TIGR01549">
    <property type="entry name" value="HAD-SF-IA-v1"/>
    <property type="match status" value="1"/>
</dbReference>
<dbReference type="PANTHER" id="PTHR46470">
    <property type="entry name" value="N-ACYLNEURAMINATE-9-PHOSPHATASE"/>
    <property type="match status" value="1"/>
</dbReference>
<dbReference type="Gene3D" id="1.10.150.400">
    <property type="match status" value="1"/>
</dbReference>
<dbReference type="InterPro" id="IPR051400">
    <property type="entry name" value="HAD-like_hydrolase"/>
</dbReference>
<dbReference type="InterPro" id="IPR036412">
    <property type="entry name" value="HAD-like_sf"/>
</dbReference>
<dbReference type="InterPro" id="IPR023214">
    <property type="entry name" value="HAD_sf"/>
</dbReference>
<comment type="caution">
    <text evidence="5">The sequence shown here is derived from an EMBL/GenBank/DDBJ whole genome shotgun (WGS) entry which is preliminary data.</text>
</comment>
<proteinExistence type="predicted"/>
<dbReference type="Proteomes" id="UP000237040">
    <property type="component" value="Unassembled WGS sequence"/>
</dbReference>
<keyword evidence="3" id="KW-0378">Hydrolase</keyword>
<dbReference type="GO" id="GO:0044281">
    <property type="term" value="P:small molecule metabolic process"/>
    <property type="evidence" value="ECO:0007669"/>
    <property type="project" value="UniProtKB-ARBA"/>
</dbReference>
<evidence type="ECO:0000313" key="6">
    <source>
        <dbReference type="Proteomes" id="UP000237040"/>
    </source>
</evidence>
<keyword evidence="4" id="KW-0460">Magnesium</keyword>
<dbReference type="InterPro" id="IPR006439">
    <property type="entry name" value="HAD-SF_hydro_IA"/>
</dbReference>